<keyword evidence="3" id="KW-0288">FMN</keyword>
<evidence type="ECO:0000256" key="5">
    <source>
        <dbReference type="ARBA" id="ARBA00022857"/>
    </source>
</evidence>
<evidence type="ECO:0000256" key="4">
    <source>
        <dbReference type="ARBA" id="ARBA00022694"/>
    </source>
</evidence>
<evidence type="ECO:0000256" key="12">
    <source>
        <dbReference type="ARBA" id="ARBA00048934"/>
    </source>
</evidence>
<protein>
    <recommendedName>
        <fullName evidence="9">tRNA-dihydrouridine(16/17) synthase [NAD(P)(+)]</fullName>
        <ecNumber evidence="9">1.3.1.88</ecNumber>
    </recommendedName>
</protein>
<proteinExistence type="inferred from homology"/>
<dbReference type="CDD" id="cd02801">
    <property type="entry name" value="DUS_like_FMN"/>
    <property type="match status" value="1"/>
</dbReference>
<comment type="caution">
    <text evidence="15">The sequence shown here is derived from an EMBL/GenBank/DDBJ whole genome shotgun (WGS) entry which is preliminary data.</text>
</comment>
<keyword evidence="4" id="KW-0819">tRNA processing</keyword>
<evidence type="ECO:0000256" key="10">
    <source>
        <dbReference type="ARBA" id="ARBA00047287"/>
    </source>
</evidence>
<dbReference type="EMBL" id="JAIWYP010000002">
    <property type="protein sequence ID" value="KAH3861896.1"/>
    <property type="molecule type" value="Genomic_DNA"/>
</dbReference>
<dbReference type="PANTHER" id="PTHR11082:SF5">
    <property type="entry name" value="TRNA-DIHYDROURIDINE(16_17) SYNTHASE [NAD(P)(+)]-LIKE"/>
    <property type="match status" value="1"/>
</dbReference>
<dbReference type="InterPro" id="IPR013785">
    <property type="entry name" value="Aldolase_TIM"/>
</dbReference>
<dbReference type="PANTHER" id="PTHR11082">
    <property type="entry name" value="TRNA-DIHYDROURIDINE SYNTHASE"/>
    <property type="match status" value="1"/>
</dbReference>
<evidence type="ECO:0000313" key="16">
    <source>
        <dbReference type="Proteomes" id="UP000828390"/>
    </source>
</evidence>
<gene>
    <name evidence="15" type="ORF">DPMN_024850</name>
</gene>
<name>A0A9D4LS55_DREPO</name>
<dbReference type="SUPFAM" id="SSF51395">
    <property type="entry name" value="FMN-linked oxidoreductases"/>
    <property type="match status" value="1"/>
</dbReference>
<keyword evidence="16" id="KW-1185">Reference proteome</keyword>
<comment type="catalytic activity">
    <reaction evidence="12">
        <text>5,6-dihydrouridine(16) in tRNA + NAD(+) = uridine(16) in tRNA + NADH + H(+)</text>
        <dbReference type="Rhea" id="RHEA:53380"/>
        <dbReference type="Rhea" id="RHEA-COMP:13543"/>
        <dbReference type="Rhea" id="RHEA-COMP:13544"/>
        <dbReference type="ChEBI" id="CHEBI:15378"/>
        <dbReference type="ChEBI" id="CHEBI:57540"/>
        <dbReference type="ChEBI" id="CHEBI:57945"/>
        <dbReference type="ChEBI" id="CHEBI:65315"/>
        <dbReference type="ChEBI" id="CHEBI:74443"/>
        <dbReference type="EC" id="1.3.1.88"/>
    </reaction>
    <physiologicalReaction direction="right-to-left" evidence="12">
        <dbReference type="Rhea" id="RHEA:53382"/>
    </physiologicalReaction>
</comment>
<dbReference type="Gene3D" id="3.20.20.70">
    <property type="entry name" value="Aldolase class I"/>
    <property type="match status" value="1"/>
</dbReference>
<reference evidence="15" key="1">
    <citation type="journal article" date="2019" name="bioRxiv">
        <title>The Genome of the Zebra Mussel, Dreissena polymorpha: A Resource for Invasive Species Research.</title>
        <authorList>
            <person name="McCartney M.A."/>
            <person name="Auch B."/>
            <person name="Kono T."/>
            <person name="Mallez S."/>
            <person name="Zhang Y."/>
            <person name="Obille A."/>
            <person name="Becker A."/>
            <person name="Abrahante J.E."/>
            <person name="Garbe J."/>
            <person name="Badalamenti J.P."/>
            <person name="Herman A."/>
            <person name="Mangelson H."/>
            <person name="Liachko I."/>
            <person name="Sullivan S."/>
            <person name="Sone E.D."/>
            <person name="Koren S."/>
            <person name="Silverstein K.A.T."/>
            <person name="Beckman K.B."/>
            <person name="Gohl D.M."/>
        </authorList>
    </citation>
    <scope>NUCLEOTIDE SEQUENCE</scope>
    <source>
        <strain evidence="15">Duluth1</strain>
        <tissue evidence="15">Whole animal</tissue>
    </source>
</reference>
<evidence type="ECO:0000256" key="2">
    <source>
        <dbReference type="ARBA" id="ARBA00022630"/>
    </source>
</evidence>
<evidence type="ECO:0000259" key="14">
    <source>
        <dbReference type="Pfam" id="PF01207"/>
    </source>
</evidence>
<evidence type="ECO:0000256" key="3">
    <source>
        <dbReference type="ARBA" id="ARBA00022643"/>
    </source>
</evidence>
<sequence>FCGNDPDIIVTAAKMAEDYCDAIDLNLGCPQMIAKRGHYGAFLQDEWDLLEKIVRKCHKELKVPITCKIRVFESVDKTVQYAQMLERAGCQLLTVHGRTREMKGRLTGLADWKVIKAVKDAVRIPVFANGNIQYLSDVKRCMEETGVDGVMTAEGNLHNPALFAGVNPPIWQMCEEYLDFAEKYPCQLSYIRGHVFKILHHGLHLHPDIRDMVGVARSVECLRKAVLLIKERGLAEMDKEDFDSCGGLFGRLPLPYWYCQPYVRPSPEEEEDNRKKRDILTRLAVIEELVNVEGLSKNKVKKRLRNPNKDFTGKKKIKFDICTSDTCNNPRGQKCNHNLCKSCCRRKTSVEVVDCEGHKIHFTTHPELLKRQMADRVMGDIAPCDNRTCDTSEDTDSASLLADNIDTYEHNEGGFSRASQKDKGWWA</sequence>
<dbReference type="GO" id="GO:0050660">
    <property type="term" value="F:flavin adenine dinucleotide binding"/>
    <property type="evidence" value="ECO:0007669"/>
    <property type="project" value="InterPro"/>
</dbReference>
<keyword evidence="5" id="KW-0521">NADP</keyword>
<dbReference type="InterPro" id="IPR018517">
    <property type="entry name" value="tRNA_hU_synthase_CS"/>
</dbReference>
<comment type="cofactor">
    <cofactor evidence="1">
        <name>FMN</name>
        <dbReference type="ChEBI" id="CHEBI:58210"/>
    </cofactor>
</comment>
<dbReference type="GO" id="GO:0017150">
    <property type="term" value="F:tRNA dihydrouridine synthase activity"/>
    <property type="evidence" value="ECO:0007669"/>
    <property type="project" value="InterPro"/>
</dbReference>
<feature type="domain" description="DUS-like FMN-binding" evidence="14">
    <location>
        <begin position="1"/>
        <end position="185"/>
    </location>
</feature>
<evidence type="ECO:0000256" key="9">
    <source>
        <dbReference type="ARBA" id="ARBA00038890"/>
    </source>
</evidence>
<dbReference type="Proteomes" id="UP000828390">
    <property type="component" value="Unassembled WGS sequence"/>
</dbReference>
<evidence type="ECO:0000313" key="15">
    <source>
        <dbReference type="EMBL" id="KAH3861896.1"/>
    </source>
</evidence>
<dbReference type="AlphaFoldDB" id="A0A9D4LS55"/>
<keyword evidence="6" id="KW-0560">Oxidoreductase</keyword>
<comment type="catalytic activity">
    <reaction evidence="10">
        <text>5,6-dihydrouridine(17) in tRNA + NAD(+) = uridine(17) in tRNA + NADH + H(+)</text>
        <dbReference type="Rhea" id="RHEA:53372"/>
        <dbReference type="Rhea" id="RHEA-COMP:13541"/>
        <dbReference type="Rhea" id="RHEA-COMP:13542"/>
        <dbReference type="ChEBI" id="CHEBI:15378"/>
        <dbReference type="ChEBI" id="CHEBI:57540"/>
        <dbReference type="ChEBI" id="CHEBI:57945"/>
        <dbReference type="ChEBI" id="CHEBI:65315"/>
        <dbReference type="ChEBI" id="CHEBI:74443"/>
        <dbReference type="EC" id="1.3.1.88"/>
    </reaction>
    <physiologicalReaction direction="right-to-left" evidence="10">
        <dbReference type="Rhea" id="RHEA:53374"/>
    </physiologicalReaction>
</comment>
<evidence type="ECO:0000256" key="1">
    <source>
        <dbReference type="ARBA" id="ARBA00001917"/>
    </source>
</evidence>
<evidence type="ECO:0000256" key="8">
    <source>
        <dbReference type="ARBA" id="ARBA00038313"/>
    </source>
</evidence>
<dbReference type="Pfam" id="PF01207">
    <property type="entry name" value="Dus"/>
    <property type="match status" value="1"/>
</dbReference>
<dbReference type="EC" id="1.3.1.88" evidence="9"/>
<evidence type="ECO:0000256" key="6">
    <source>
        <dbReference type="ARBA" id="ARBA00023002"/>
    </source>
</evidence>
<keyword evidence="7" id="KW-0520">NAD</keyword>
<comment type="catalytic activity">
    <reaction evidence="13">
        <text>5,6-dihydrouridine(17) in tRNA + NADP(+) = uridine(17) in tRNA + NADPH + H(+)</text>
        <dbReference type="Rhea" id="RHEA:53368"/>
        <dbReference type="Rhea" id="RHEA-COMP:13541"/>
        <dbReference type="Rhea" id="RHEA-COMP:13542"/>
        <dbReference type="ChEBI" id="CHEBI:15378"/>
        <dbReference type="ChEBI" id="CHEBI:57783"/>
        <dbReference type="ChEBI" id="CHEBI:58349"/>
        <dbReference type="ChEBI" id="CHEBI:65315"/>
        <dbReference type="ChEBI" id="CHEBI:74443"/>
        <dbReference type="EC" id="1.3.1.88"/>
    </reaction>
    <physiologicalReaction direction="right-to-left" evidence="13">
        <dbReference type="Rhea" id="RHEA:53370"/>
    </physiologicalReaction>
</comment>
<accession>A0A9D4LS55</accession>
<organism evidence="15 16">
    <name type="scientific">Dreissena polymorpha</name>
    <name type="common">Zebra mussel</name>
    <name type="synonym">Mytilus polymorpha</name>
    <dbReference type="NCBI Taxonomy" id="45954"/>
    <lineage>
        <taxon>Eukaryota</taxon>
        <taxon>Metazoa</taxon>
        <taxon>Spiralia</taxon>
        <taxon>Lophotrochozoa</taxon>
        <taxon>Mollusca</taxon>
        <taxon>Bivalvia</taxon>
        <taxon>Autobranchia</taxon>
        <taxon>Heteroconchia</taxon>
        <taxon>Euheterodonta</taxon>
        <taxon>Imparidentia</taxon>
        <taxon>Neoheterodontei</taxon>
        <taxon>Myida</taxon>
        <taxon>Dreissenoidea</taxon>
        <taxon>Dreissenidae</taxon>
        <taxon>Dreissena</taxon>
    </lineage>
</organism>
<evidence type="ECO:0000256" key="13">
    <source>
        <dbReference type="ARBA" id="ARBA00049467"/>
    </source>
</evidence>
<comment type="similarity">
    <text evidence="8">Belongs to the Dus family. Dus1 subfamily.</text>
</comment>
<dbReference type="InterPro" id="IPR035587">
    <property type="entry name" value="DUS-like_FMN-bd"/>
</dbReference>
<reference evidence="15" key="2">
    <citation type="submission" date="2020-11" db="EMBL/GenBank/DDBJ databases">
        <authorList>
            <person name="McCartney M.A."/>
            <person name="Auch B."/>
            <person name="Kono T."/>
            <person name="Mallez S."/>
            <person name="Becker A."/>
            <person name="Gohl D.M."/>
            <person name="Silverstein K.A.T."/>
            <person name="Koren S."/>
            <person name="Bechman K.B."/>
            <person name="Herman A."/>
            <person name="Abrahante J.E."/>
            <person name="Garbe J."/>
        </authorList>
    </citation>
    <scope>NUCLEOTIDE SEQUENCE</scope>
    <source>
        <strain evidence="15">Duluth1</strain>
        <tissue evidence="15">Whole animal</tissue>
    </source>
</reference>
<evidence type="ECO:0000256" key="11">
    <source>
        <dbReference type="ARBA" id="ARBA00047652"/>
    </source>
</evidence>
<comment type="catalytic activity">
    <reaction evidence="11">
        <text>5,6-dihydrouridine(16) in tRNA + NADP(+) = uridine(16) in tRNA + NADPH + H(+)</text>
        <dbReference type="Rhea" id="RHEA:53376"/>
        <dbReference type="Rhea" id="RHEA-COMP:13543"/>
        <dbReference type="Rhea" id="RHEA-COMP:13544"/>
        <dbReference type="ChEBI" id="CHEBI:15378"/>
        <dbReference type="ChEBI" id="CHEBI:57783"/>
        <dbReference type="ChEBI" id="CHEBI:58349"/>
        <dbReference type="ChEBI" id="CHEBI:65315"/>
        <dbReference type="ChEBI" id="CHEBI:74443"/>
        <dbReference type="EC" id="1.3.1.88"/>
    </reaction>
    <physiologicalReaction direction="right-to-left" evidence="11">
        <dbReference type="Rhea" id="RHEA:53378"/>
    </physiologicalReaction>
</comment>
<dbReference type="PROSITE" id="PS01136">
    <property type="entry name" value="UPF0034"/>
    <property type="match status" value="1"/>
</dbReference>
<evidence type="ECO:0000256" key="7">
    <source>
        <dbReference type="ARBA" id="ARBA00023027"/>
    </source>
</evidence>
<keyword evidence="2" id="KW-0285">Flavoprotein</keyword>
<feature type="non-terminal residue" evidence="15">
    <location>
        <position position="427"/>
    </location>
</feature>